<dbReference type="InterPro" id="IPR013762">
    <property type="entry name" value="Integrase-like_cat_sf"/>
</dbReference>
<evidence type="ECO:0000256" key="3">
    <source>
        <dbReference type="ARBA" id="ARBA00023172"/>
    </source>
</evidence>
<dbReference type="OrthoDB" id="5589990at2"/>
<organism evidence="6 7">
    <name type="scientific">Trabulsiella guamensis ATCC 49490</name>
    <dbReference type="NCBI Taxonomy" id="1005994"/>
    <lineage>
        <taxon>Bacteria</taxon>
        <taxon>Pseudomonadati</taxon>
        <taxon>Pseudomonadota</taxon>
        <taxon>Gammaproteobacteria</taxon>
        <taxon>Enterobacterales</taxon>
        <taxon>Enterobacteriaceae</taxon>
        <taxon>Trabulsiella</taxon>
    </lineage>
</organism>
<dbReference type="PANTHER" id="PTHR30349:SF94">
    <property type="entry name" value="INTEGRASE_RECOMBINASE HI_1414-RELATED"/>
    <property type="match status" value="1"/>
</dbReference>
<dbReference type="InterPro" id="IPR002104">
    <property type="entry name" value="Integrase_catalytic"/>
</dbReference>
<dbReference type="GO" id="GO:0003677">
    <property type="term" value="F:DNA binding"/>
    <property type="evidence" value="ECO:0007669"/>
    <property type="project" value="UniProtKB-KW"/>
</dbReference>
<dbReference type="AlphaFoldDB" id="A0A084ZP70"/>
<protein>
    <submittedName>
        <fullName evidence="6">Shufflon-specific DNA recombinase</fullName>
    </submittedName>
</protein>
<dbReference type="Gene3D" id="1.10.443.10">
    <property type="entry name" value="Intergrase catalytic core"/>
    <property type="match status" value="1"/>
</dbReference>
<dbReference type="PANTHER" id="PTHR30349">
    <property type="entry name" value="PHAGE INTEGRASE-RELATED"/>
    <property type="match status" value="1"/>
</dbReference>
<dbReference type="eggNOG" id="COG0582">
    <property type="taxonomic scope" value="Bacteria"/>
</dbReference>
<comment type="caution">
    <text evidence="6">The sequence shown here is derived from an EMBL/GenBank/DDBJ whole genome shotgun (WGS) entry which is preliminary data.</text>
</comment>
<feature type="domain" description="Tyr recombinase" evidence="5">
    <location>
        <begin position="119"/>
        <end position="285"/>
    </location>
</feature>
<keyword evidence="1" id="KW-0229">DNA integration</keyword>
<dbReference type="CDD" id="cd00796">
    <property type="entry name" value="INT_Rci_Hp1_C"/>
    <property type="match status" value="1"/>
</dbReference>
<feature type="region of interest" description="Disordered" evidence="4">
    <location>
        <begin position="109"/>
        <end position="129"/>
    </location>
</feature>
<evidence type="ECO:0000313" key="6">
    <source>
        <dbReference type="EMBL" id="KFB99264.1"/>
    </source>
</evidence>
<evidence type="ECO:0000256" key="1">
    <source>
        <dbReference type="ARBA" id="ARBA00022908"/>
    </source>
</evidence>
<feature type="compositionally biased region" description="Basic residues" evidence="4">
    <location>
        <begin position="113"/>
        <end position="123"/>
    </location>
</feature>
<dbReference type="PROSITE" id="PS51898">
    <property type="entry name" value="TYR_RECOMBINASE"/>
    <property type="match status" value="1"/>
</dbReference>
<dbReference type="InterPro" id="IPR011010">
    <property type="entry name" value="DNA_brk_join_enz"/>
</dbReference>
<gene>
    <name evidence="6" type="ORF">GTGU_04266</name>
</gene>
<evidence type="ECO:0000256" key="2">
    <source>
        <dbReference type="ARBA" id="ARBA00023125"/>
    </source>
</evidence>
<keyword evidence="7" id="KW-1185">Reference proteome</keyword>
<evidence type="ECO:0000313" key="7">
    <source>
        <dbReference type="Proteomes" id="UP000028630"/>
    </source>
</evidence>
<proteinExistence type="predicted"/>
<dbReference type="GO" id="GO:0006310">
    <property type="term" value="P:DNA recombination"/>
    <property type="evidence" value="ECO:0007669"/>
    <property type="project" value="UniProtKB-KW"/>
</dbReference>
<dbReference type="GO" id="GO:0015074">
    <property type="term" value="P:DNA integration"/>
    <property type="evidence" value="ECO:0007669"/>
    <property type="project" value="UniProtKB-KW"/>
</dbReference>
<dbReference type="InterPro" id="IPR010998">
    <property type="entry name" value="Integrase_recombinase_N"/>
</dbReference>
<keyword evidence="3" id="KW-0233">DNA recombination</keyword>
<dbReference type="Pfam" id="PF00589">
    <property type="entry name" value="Phage_integrase"/>
    <property type="match status" value="1"/>
</dbReference>
<dbReference type="RefSeq" id="WP_032676573.1">
    <property type="nucleotide sequence ID" value="NZ_JMTB01000117.1"/>
</dbReference>
<keyword evidence="2" id="KW-0238">DNA-binding</keyword>
<dbReference type="InterPro" id="IPR050090">
    <property type="entry name" value="Tyrosine_recombinase_XerCD"/>
</dbReference>
<sequence>MQLRQRIKKMELGVALDKYYGCASVQKRGHLQEFYRINVIKRSALARRYMHEITSVDIAEYRDQRLSEVSGKTGRTNSPASVRLELALLSALYNLARIEWGTCTHNPVEHVRKPPASKGRTRRLTSQEERKIGRALAKRNIELAAIFHLALETAMRQGEILSLRWENIDLHIGIAHLPLTKNGSVRDVPLSFKARKVLREYSGPLSGPVFSYTSNGFKSAWREVIQALGIVDLHFHDLRHEAISRLFELGTLNVMEIAAISGHKSLTMLKRYTHLRATQLVSKLDIRKRQAQKLAAIFVPYPAELESSNNGIVLRFPDLEHPSLEAQTKEDVIQKASFELLRIQALAARSGERLPPPGNIKANDPTRVLINPL</sequence>
<dbReference type="EMBL" id="JMTB01000117">
    <property type="protein sequence ID" value="KFB99264.1"/>
    <property type="molecule type" value="Genomic_DNA"/>
</dbReference>
<reference evidence="7" key="1">
    <citation type="submission" date="2014-05" db="EMBL/GenBank/DDBJ databases">
        <title>ATOL: Assembling a taxonomically balanced genome-scale reconstruction of the evolutionary history of the Enterobacteriaceae.</title>
        <authorList>
            <person name="Plunkett G. III"/>
            <person name="Neeno-Eckwall E.C."/>
            <person name="Glasner J.D."/>
            <person name="Perna N.T."/>
        </authorList>
    </citation>
    <scope>NUCLEOTIDE SEQUENCE [LARGE SCALE GENOMIC DNA]</scope>
    <source>
        <strain evidence="7">ATCC 49490</strain>
    </source>
</reference>
<dbReference type="Proteomes" id="UP000028630">
    <property type="component" value="Unassembled WGS sequence"/>
</dbReference>
<dbReference type="Gene3D" id="1.10.150.130">
    <property type="match status" value="1"/>
</dbReference>
<accession>A0A084ZP70</accession>
<name>A0A084ZP70_9ENTR</name>
<evidence type="ECO:0000259" key="5">
    <source>
        <dbReference type="PROSITE" id="PS51898"/>
    </source>
</evidence>
<dbReference type="SUPFAM" id="SSF56349">
    <property type="entry name" value="DNA breaking-rejoining enzymes"/>
    <property type="match status" value="1"/>
</dbReference>
<evidence type="ECO:0000256" key="4">
    <source>
        <dbReference type="SAM" id="MobiDB-lite"/>
    </source>
</evidence>